<dbReference type="PANTHER" id="PTHR18964">
    <property type="entry name" value="ROK (REPRESSOR, ORF, KINASE) FAMILY"/>
    <property type="match status" value="1"/>
</dbReference>
<gene>
    <name evidence="3" type="ORF">GCM10010420_34180</name>
</gene>
<reference evidence="3 4" key="1">
    <citation type="journal article" date="2019" name="Int. J. Syst. Evol. Microbiol.">
        <title>The Global Catalogue of Microorganisms (GCM) 10K type strain sequencing project: providing services to taxonomists for standard genome sequencing and annotation.</title>
        <authorList>
            <consortium name="The Broad Institute Genomics Platform"/>
            <consortium name="The Broad Institute Genome Sequencing Center for Infectious Disease"/>
            <person name="Wu L."/>
            <person name="Ma J."/>
        </authorList>
    </citation>
    <scope>NUCLEOTIDE SEQUENCE [LARGE SCALE GENOMIC DNA]</scope>
    <source>
        <strain evidence="3 4">JCM 6921</strain>
    </source>
</reference>
<sequence>MRAAQGRADRIGSVDGPGGARAEEPVSGPARATAHASSRAAVLDVIRAAGTISRVGLINATGFTGATISTVVRRLIDDGLVVETGRAESTGGKRRVLLQLNQSSRYAVGVHLDHAGLTYVLTNLGGSVVARMSRAGAGAEDPPAVVARMAGEVDALIESVGVKRERVLGLGLVSPGPLSPTSGMRLTPPLMRHWEDFPLDRALQEATGLPVVSDNDATAAALGEHWSGGVGGTSTFAALYMGTGIGAGLLVDGITYRGASGNAGEIGHSCLEMEGPECWCGARGCVEALAGPSAVVAAARADEELARAAGLAGASRRGRPSSVTADFAAVTRAAHRGAPGARALLERSARYLAVAARTLANVMDLELVVLTGPSLAIAGSVYLPVVQEELDRAFFSRAAHSVEVRLSRSAATAPAIGAAAMVLQSELVPLRQGLRLPENLADSEPVPVRSAGA</sequence>
<dbReference type="PROSITE" id="PS01125">
    <property type="entry name" value="ROK"/>
    <property type="match status" value="1"/>
</dbReference>
<dbReference type="Gene3D" id="3.30.420.40">
    <property type="match status" value="2"/>
</dbReference>
<accession>A0ABN3IID5</accession>
<comment type="similarity">
    <text evidence="1">Belongs to the ROK (NagC/XylR) family.</text>
</comment>
<dbReference type="SUPFAM" id="SSF46785">
    <property type="entry name" value="Winged helix' DNA-binding domain"/>
    <property type="match status" value="1"/>
</dbReference>
<evidence type="ECO:0000313" key="4">
    <source>
        <dbReference type="Proteomes" id="UP001500058"/>
    </source>
</evidence>
<dbReference type="Pfam" id="PF00480">
    <property type="entry name" value="ROK"/>
    <property type="match status" value="1"/>
</dbReference>
<proteinExistence type="inferred from homology"/>
<protein>
    <submittedName>
        <fullName evidence="3">ROK family transcriptional regulator</fullName>
    </submittedName>
</protein>
<feature type="region of interest" description="Disordered" evidence="2">
    <location>
        <begin position="1"/>
        <end position="33"/>
    </location>
</feature>
<comment type="caution">
    <text evidence="3">The sequence shown here is derived from an EMBL/GenBank/DDBJ whole genome shotgun (WGS) entry which is preliminary data.</text>
</comment>
<evidence type="ECO:0000256" key="2">
    <source>
        <dbReference type="SAM" id="MobiDB-lite"/>
    </source>
</evidence>
<dbReference type="InterPro" id="IPR036390">
    <property type="entry name" value="WH_DNA-bd_sf"/>
</dbReference>
<evidence type="ECO:0000256" key="1">
    <source>
        <dbReference type="ARBA" id="ARBA00006479"/>
    </source>
</evidence>
<dbReference type="Gene3D" id="1.10.10.10">
    <property type="entry name" value="Winged helix-like DNA-binding domain superfamily/Winged helix DNA-binding domain"/>
    <property type="match status" value="1"/>
</dbReference>
<evidence type="ECO:0000313" key="3">
    <source>
        <dbReference type="EMBL" id="GAA2403949.1"/>
    </source>
</evidence>
<dbReference type="InterPro" id="IPR043129">
    <property type="entry name" value="ATPase_NBD"/>
</dbReference>
<dbReference type="InterPro" id="IPR000600">
    <property type="entry name" value="ROK"/>
</dbReference>
<dbReference type="Proteomes" id="UP001500058">
    <property type="component" value="Unassembled WGS sequence"/>
</dbReference>
<dbReference type="InterPro" id="IPR049874">
    <property type="entry name" value="ROK_cs"/>
</dbReference>
<dbReference type="PANTHER" id="PTHR18964:SF173">
    <property type="entry name" value="GLUCOKINASE"/>
    <property type="match status" value="1"/>
</dbReference>
<dbReference type="InterPro" id="IPR036388">
    <property type="entry name" value="WH-like_DNA-bd_sf"/>
</dbReference>
<dbReference type="SUPFAM" id="SSF53067">
    <property type="entry name" value="Actin-like ATPase domain"/>
    <property type="match status" value="1"/>
</dbReference>
<dbReference type="EMBL" id="BAAATJ010000015">
    <property type="protein sequence ID" value="GAA2403949.1"/>
    <property type="molecule type" value="Genomic_DNA"/>
</dbReference>
<keyword evidence="4" id="KW-1185">Reference proteome</keyword>
<organism evidence="3 4">
    <name type="scientific">Streptomyces glaucosporus</name>
    <dbReference type="NCBI Taxonomy" id="284044"/>
    <lineage>
        <taxon>Bacteria</taxon>
        <taxon>Bacillati</taxon>
        <taxon>Actinomycetota</taxon>
        <taxon>Actinomycetes</taxon>
        <taxon>Kitasatosporales</taxon>
        <taxon>Streptomycetaceae</taxon>
        <taxon>Streptomyces</taxon>
    </lineage>
</organism>
<name>A0ABN3IID5_9ACTN</name>